<dbReference type="Pfam" id="PF05368">
    <property type="entry name" value="NmrA"/>
    <property type="match status" value="1"/>
</dbReference>
<dbReference type="PANTHER" id="PTHR47706:SF4">
    <property type="entry name" value="NMRA-LIKE DOMAIN-CONTAINING PROTEIN"/>
    <property type="match status" value="1"/>
</dbReference>
<dbReference type="Proteomes" id="UP000012174">
    <property type="component" value="Unassembled WGS sequence"/>
</dbReference>
<organism evidence="5 6">
    <name type="scientific">Eutypa lata (strain UCR-EL1)</name>
    <name type="common">Grapevine dieback disease fungus</name>
    <name type="synonym">Eutypa armeniacae</name>
    <dbReference type="NCBI Taxonomy" id="1287681"/>
    <lineage>
        <taxon>Eukaryota</taxon>
        <taxon>Fungi</taxon>
        <taxon>Dikarya</taxon>
        <taxon>Ascomycota</taxon>
        <taxon>Pezizomycotina</taxon>
        <taxon>Sordariomycetes</taxon>
        <taxon>Xylariomycetidae</taxon>
        <taxon>Xylariales</taxon>
        <taxon>Diatrypaceae</taxon>
        <taxon>Eutypa</taxon>
    </lineage>
</organism>
<dbReference type="PANTHER" id="PTHR47706">
    <property type="entry name" value="NMRA-LIKE FAMILY PROTEIN"/>
    <property type="match status" value="1"/>
</dbReference>
<dbReference type="InterPro" id="IPR036291">
    <property type="entry name" value="NAD(P)-bd_dom_sf"/>
</dbReference>
<dbReference type="HOGENOM" id="CLU_044876_0_2_1"/>
<dbReference type="OMA" id="HTVLSFM"/>
<evidence type="ECO:0000256" key="2">
    <source>
        <dbReference type="ARBA" id="ARBA00022857"/>
    </source>
</evidence>
<dbReference type="AlphaFoldDB" id="M7SPV2"/>
<dbReference type="eggNOG" id="ENOG502RXEE">
    <property type="taxonomic scope" value="Eukaryota"/>
</dbReference>
<dbReference type="InterPro" id="IPR008030">
    <property type="entry name" value="NmrA-like"/>
</dbReference>
<reference evidence="6" key="1">
    <citation type="journal article" date="2013" name="Genome Announc.">
        <title>Draft genome sequence of the grapevine dieback fungus Eutypa lata UCR-EL1.</title>
        <authorList>
            <person name="Blanco-Ulate B."/>
            <person name="Rolshausen P.E."/>
            <person name="Cantu D."/>
        </authorList>
    </citation>
    <scope>NUCLEOTIDE SEQUENCE [LARGE SCALE GENOMIC DNA]</scope>
    <source>
        <strain evidence="6">UCR-EL1</strain>
    </source>
</reference>
<comment type="similarity">
    <text evidence="1">Belongs to the NmrA-type oxidoreductase family. Isoflavone reductase subfamily.</text>
</comment>
<dbReference type="Gene3D" id="3.40.50.720">
    <property type="entry name" value="NAD(P)-binding Rossmann-like Domain"/>
    <property type="match status" value="1"/>
</dbReference>
<keyword evidence="3" id="KW-0560">Oxidoreductase</keyword>
<dbReference type="EMBL" id="KB706688">
    <property type="protein sequence ID" value="EMR66252.1"/>
    <property type="molecule type" value="Genomic_DNA"/>
</dbReference>
<gene>
    <name evidence="5" type="ORF">UCREL1_6748</name>
</gene>
<dbReference type="InterPro" id="IPR051609">
    <property type="entry name" value="NmrA/Isoflavone_reductase-like"/>
</dbReference>
<evidence type="ECO:0000313" key="6">
    <source>
        <dbReference type="Proteomes" id="UP000012174"/>
    </source>
</evidence>
<evidence type="ECO:0000256" key="1">
    <source>
        <dbReference type="ARBA" id="ARBA00005725"/>
    </source>
</evidence>
<evidence type="ECO:0000313" key="5">
    <source>
        <dbReference type="EMBL" id="EMR66252.1"/>
    </source>
</evidence>
<name>M7SPV2_EUTLA</name>
<sequence length="351" mass="38572">MELLRCRRLALPNVRVSAEASGTGLPNLSGRKKKMVKIAIAGGTGNVAQEILDVLITTKKHKIVLLSRKDVAADENTLGVTWVKTNYEDIEGLVQALQGVHTLLCFITPQSDPGNSAQKNLIDAAVKAGVKRYAPSEWATSGFDYMPWYAGKGEIREYLQELNKNGKVLEYCLFQPGMFVNYYTAPHKTSKHVHPFQNQFDFNNRRAIVLEGGESSRISLITVRDFCNVVAKAVEYEGVWPIVGGIRGDELTVEQLLAVGEKVRGGPFAIEKVKAEDLKAGLVKTAWLPKPDHPAIPAEQVSALAAGFVAGVLLGMSSGAFSVSDEWNRLLPDYTMTRAEEFLADTWRDKP</sequence>
<accession>M7SPV2</accession>
<dbReference type="GO" id="GO:0016491">
    <property type="term" value="F:oxidoreductase activity"/>
    <property type="evidence" value="ECO:0007669"/>
    <property type="project" value="UniProtKB-KW"/>
</dbReference>
<protein>
    <submittedName>
        <fullName evidence="5">Putative-like family protein</fullName>
    </submittedName>
</protein>
<dbReference type="OrthoDB" id="10000533at2759"/>
<proteinExistence type="inferred from homology"/>
<keyword evidence="6" id="KW-1185">Reference proteome</keyword>
<dbReference type="SUPFAM" id="SSF51735">
    <property type="entry name" value="NAD(P)-binding Rossmann-fold domains"/>
    <property type="match status" value="1"/>
</dbReference>
<evidence type="ECO:0000259" key="4">
    <source>
        <dbReference type="Pfam" id="PF05368"/>
    </source>
</evidence>
<dbReference type="STRING" id="1287681.M7SPV2"/>
<evidence type="ECO:0000256" key="3">
    <source>
        <dbReference type="ARBA" id="ARBA00023002"/>
    </source>
</evidence>
<dbReference type="KEGG" id="ela:UCREL1_6748"/>
<feature type="domain" description="NmrA-like" evidence="4">
    <location>
        <begin position="37"/>
        <end position="282"/>
    </location>
</feature>
<keyword evidence="2" id="KW-0521">NADP</keyword>